<sequence>MRARLYLIVILVLTLVPISTAAQQSSPISITVQVGLDGEGSFRPKYWIPVFVTLANDGPDQQIKLEWRDQSTGSFTQSYVLDLPGGARKQIVLPVIQTSRSAILTATANGVQVFRERVFLKQLPDDQIAIGLLSTDPTVLSSLTIADFGTTRGATIIPLTPALMVDDPLLLTAIDVIAVRELTAELRPEQREALITWVQQGGTLLIGGGAVGETAIRTFADVLPVTVGPLQGNWPVNALEQLIGLSGLSNSVPQLTAHTVTLRANAYALTNDTLISQMELGAGKIIFAAFDLATLRAWPGEAKLWAKVLAFQPRIDIGATFRFSFNDLLQSSLNQPLFELPSTTVMLGLISLYIIVIGPLHFFILRQLRRLEWAWLTTPLLIVIFLLGTYGMSFALRGTQTQIVQLTIVQTAAESETAITTTFAGIFSPQRERYTLTIPNTTFVTPMRTDVGQVETQRDDNAVTIPDLQLDASAFQTWIAEEGGPNPVQIGAQITREGQAWNGSVTNIGKFPLRDVMVVWQNNMQWIGDLPPGAEATISLNSNQGNFLREFIPNDQHSLLNHTFVLENLFWYGQTTNRFIPPDELPSMPGTSLYLIGWSEQATPVFQIDGVETRTRGETLYIVALQQR</sequence>
<evidence type="ECO:0000256" key="2">
    <source>
        <dbReference type="SAM" id="SignalP"/>
    </source>
</evidence>
<evidence type="ECO:0000313" key="3">
    <source>
        <dbReference type="EMBL" id="PMP84041.1"/>
    </source>
</evidence>
<accession>A0A2J6X9G1</accession>
<feature type="chain" id="PRO_5014466156" evidence="2">
    <location>
        <begin position="22"/>
        <end position="628"/>
    </location>
</feature>
<keyword evidence="1" id="KW-0472">Membrane</keyword>
<dbReference type="AlphaFoldDB" id="A0A2J6X9G1"/>
<keyword evidence="1" id="KW-0812">Transmembrane</keyword>
<organism evidence="3 4">
    <name type="scientific">Chloroflexus aggregans</name>
    <dbReference type="NCBI Taxonomy" id="152260"/>
    <lineage>
        <taxon>Bacteria</taxon>
        <taxon>Bacillati</taxon>
        <taxon>Chloroflexota</taxon>
        <taxon>Chloroflexia</taxon>
        <taxon>Chloroflexales</taxon>
        <taxon>Chloroflexineae</taxon>
        <taxon>Chloroflexaceae</taxon>
        <taxon>Chloroflexus</taxon>
    </lineage>
</organism>
<dbReference type="EMBL" id="PNIQ01000290">
    <property type="protein sequence ID" value="PMP84041.1"/>
    <property type="molecule type" value="Genomic_DNA"/>
</dbReference>
<keyword evidence="2" id="KW-0732">Signal</keyword>
<feature type="transmembrane region" description="Helical" evidence="1">
    <location>
        <begin position="345"/>
        <end position="364"/>
    </location>
</feature>
<reference evidence="3 4" key="1">
    <citation type="submission" date="2018-01" db="EMBL/GenBank/DDBJ databases">
        <title>Metagenomic assembled genomes from two thermal pools in the Uzon Caldera, Kamchatka, Russia.</title>
        <authorList>
            <person name="Wilkins L."/>
            <person name="Ettinger C."/>
        </authorList>
    </citation>
    <scope>NUCLEOTIDE SEQUENCE [LARGE SCALE GENOMIC DNA]</scope>
    <source>
        <strain evidence="3">ZAV-02</strain>
    </source>
</reference>
<dbReference type="SUPFAM" id="SSF52317">
    <property type="entry name" value="Class I glutamine amidotransferase-like"/>
    <property type="match status" value="1"/>
</dbReference>
<feature type="signal peptide" evidence="2">
    <location>
        <begin position="1"/>
        <end position="21"/>
    </location>
</feature>
<proteinExistence type="predicted"/>
<dbReference type="InterPro" id="IPR029062">
    <property type="entry name" value="Class_I_gatase-like"/>
</dbReference>
<dbReference type="Proteomes" id="UP000243376">
    <property type="component" value="Unassembled WGS sequence"/>
</dbReference>
<feature type="transmembrane region" description="Helical" evidence="1">
    <location>
        <begin position="373"/>
        <end position="396"/>
    </location>
</feature>
<protein>
    <submittedName>
        <fullName evidence="3">Uncharacterized protein</fullName>
    </submittedName>
</protein>
<name>A0A2J6X9G1_9CHLR</name>
<evidence type="ECO:0000313" key="4">
    <source>
        <dbReference type="Proteomes" id="UP000243376"/>
    </source>
</evidence>
<keyword evidence="1" id="KW-1133">Transmembrane helix</keyword>
<comment type="caution">
    <text evidence="3">The sequence shown here is derived from an EMBL/GenBank/DDBJ whole genome shotgun (WGS) entry which is preliminary data.</text>
</comment>
<gene>
    <name evidence="3" type="ORF">C0184_04390</name>
</gene>
<evidence type="ECO:0000256" key="1">
    <source>
        <dbReference type="SAM" id="Phobius"/>
    </source>
</evidence>
<dbReference type="Gene3D" id="3.40.50.880">
    <property type="match status" value="1"/>
</dbReference>